<reference evidence="1 2" key="1">
    <citation type="submission" date="2018-06" db="EMBL/GenBank/DDBJ databases">
        <title>A transcriptomic atlas of mushroom development highlights an independent origin of complex multicellularity.</title>
        <authorList>
            <consortium name="DOE Joint Genome Institute"/>
            <person name="Krizsan K."/>
            <person name="Almasi E."/>
            <person name="Merenyi Z."/>
            <person name="Sahu N."/>
            <person name="Viragh M."/>
            <person name="Koszo T."/>
            <person name="Mondo S."/>
            <person name="Kiss B."/>
            <person name="Balint B."/>
            <person name="Kues U."/>
            <person name="Barry K."/>
            <person name="Hegedus J.C."/>
            <person name="Henrissat B."/>
            <person name="Johnson J."/>
            <person name="Lipzen A."/>
            <person name="Ohm R."/>
            <person name="Nagy I."/>
            <person name="Pangilinan J."/>
            <person name="Yan J."/>
            <person name="Xiong Y."/>
            <person name="Grigoriev I.V."/>
            <person name="Hibbett D.S."/>
            <person name="Nagy L.G."/>
        </authorList>
    </citation>
    <scope>NUCLEOTIDE SEQUENCE [LARGE SCALE GENOMIC DNA]</scope>
    <source>
        <strain evidence="1 2">SZMC22713</strain>
    </source>
</reference>
<keyword evidence="2" id="KW-1185">Reference proteome</keyword>
<proteinExistence type="predicted"/>
<dbReference type="OrthoDB" id="2269034at2759"/>
<dbReference type="AlphaFoldDB" id="A0A4R5XDQ7"/>
<protein>
    <submittedName>
        <fullName evidence="1">Uncharacterized protein</fullName>
    </submittedName>
</protein>
<accession>A0A4R5XDQ7</accession>
<evidence type="ECO:0000313" key="2">
    <source>
        <dbReference type="Proteomes" id="UP000294933"/>
    </source>
</evidence>
<dbReference type="EMBL" id="ML170156">
    <property type="protein sequence ID" value="TDL29123.1"/>
    <property type="molecule type" value="Genomic_DNA"/>
</dbReference>
<dbReference type="VEuPathDB" id="FungiDB:BD410DRAFT_779432"/>
<evidence type="ECO:0000313" key="1">
    <source>
        <dbReference type="EMBL" id="TDL29123.1"/>
    </source>
</evidence>
<dbReference type="Gene3D" id="1.20.1280.50">
    <property type="match status" value="1"/>
</dbReference>
<gene>
    <name evidence="1" type="ORF">BD410DRAFT_779432</name>
</gene>
<name>A0A4R5XDQ7_9AGAM</name>
<organism evidence="1 2">
    <name type="scientific">Rickenella mellea</name>
    <dbReference type="NCBI Taxonomy" id="50990"/>
    <lineage>
        <taxon>Eukaryota</taxon>
        <taxon>Fungi</taxon>
        <taxon>Dikarya</taxon>
        <taxon>Basidiomycota</taxon>
        <taxon>Agaricomycotina</taxon>
        <taxon>Agaricomycetes</taxon>
        <taxon>Hymenochaetales</taxon>
        <taxon>Rickenellaceae</taxon>
        <taxon>Rickenella</taxon>
    </lineage>
</organism>
<dbReference type="Proteomes" id="UP000294933">
    <property type="component" value="Unassembled WGS sequence"/>
</dbReference>
<sequence length="202" mass="23230">MGQLEALDGSLDILRENIAQRREHVQLLNNHWALQDGIRNIPHEILALIFQFAHSSGGNRAFRVTETLSLVCTRFRDICLQTPQMWSSLRNHFSLDKTRLNLNRSKDTTLDISIHHYYHDRPLGPKTTQFLETVIPHSPRWLSLDIYTEDSCLARIISKLPILQLPKLAMIRHVEETDEAKLANISILNGTCHLSHSLKVKT</sequence>
<dbReference type="STRING" id="50990.A0A4R5XDQ7"/>